<keyword evidence="4" id="KW-0267">Excision nuclease</keyword>
<keyword evidence="5" id="KW-0234">DNA repair</keyword>
<dbReference type="InterPro" id="IPR050066">
    <property type="entry name" value="UvrABC_protein_C"/>
</dbReference>
<evidence type="ECO:0000313" key="11">
    <source>
        <dbReference type="EMBL" id="UZP73390.1"/>
    </source>
</evidence>
<dbReference type="SUPFAM" id="SSF82771">
    <property type="entry name" value="GIY-YIG endonuclease"/>
    <property type="match status" value="1"/>
</dbReference>
<name>A0ABY6Q3F3_9GAMM</name>
<keyword evidence="2" id="KW-0228">DNA excision</keyword>
<gene>
    <name evidence="11" type="ORF">E0F26_00960</name>
</gene>
<keyword evidence="11" id="KW-0540">Nuclease</keyword>
<evidence type="ECO:0000256" key="9">
    <source>
        <dbReference type="ARBA" id="ARBA00042732"/>
    </source>
</evidence>
<dbReference type="InterPro" id="IPR000305">
    <property type="entry name" value="GIY-YIG_endonuc"/>
</dbReference>
<proteinExistence type="predicted"/>
<dbReference type="SMART" id="SM00465">
    <property type="entry name" value="GIYc"/>
    <property type="match status" value="1"/>
</dbReference>
<dbReference type="InterPro" id="IPR035901">
    <property type="entry name" value="GIY-YIG_endonuc_sf"/>
</dbReference>
<dbReference type="PROSITE" id="PS50164">
    <property type="entry name" value="GIY_YIG"/>
    <property type="match status" value="1"/>
</dbReference>
<dbReference type="RefSeq" id="WP_279242169.1">
    <property type="nucleotide sequence ID" value="NZ_CP036501.1"/>
</dbReference>
<dbReference type="Pfam" id="PF01541">
    <property type="entry name" value="GIY-YIG"/>
    <property type="match status" value="1"/>
</dbReference>
<sequence>MMPELADITITSRGETLEELPSYSGVYRFYSNEEALLYVGKSVDIKARVYSHFQEGRKPGRHQRIMTQVARIEAQATAGEIGALLVENAAIKAETPLYNRRQRQVRKLWTIHLTRSKDNFLQPNSADFSPWGERAQDSYGLFHNRRHVDNTIRRHARDHGLCLRMLGLDAGKGPCFQYQLKRCDGACAGDESAEDHNARLLSVLDRDRIAAWPFPGPLLLVERNIRPLPQQPKAQFHLVNHWSWLGCFDDPQAAQTGSKETRDTVFDRDAYRMLMSALRKGKVELLDAESLAEMDNPILAAAFD</sequence>
<evidence type="ECO:0000256" key="1">
    <source>
        <dbReference type="ARBA" id="ARBA00022763"/>
    </source>
</evidence>
<dbReference type="GO" id="GO:0004519">
    <property type="term" value="F:endonuclease activity"/>
    <property type="evidence" value="ECO:0007669"/>
    <property type="project" value="UniProtKB-KW"/>
</dbReference>
<evidence type="ECO:0000256" key="7">
    <source>
        <dbReference type="ARBA" id="ARBA00040756"/>
    </source>
</evidence>
<protein>
    <recommendedName>
        <fullName evidence="7">Excinuclease cho</fullName>
    </recommendedName>
    <alternativeName>
        <fullName evidence="9">Endonuclease cho</fullName>
    </alternativeName>
    <alternativeName>
        <fullName evidence="8">UvrC homolog protein</fullName>
    </alternativeName>
</protein>
<evidence type="ECO:0000256" key="6">
    <source>
        <dbReference type="ARBA" id="ARBA00023236"/>
    </source>
</evidence>
<evidence type="ECO:0000256" key="5">
    <source>
        <dbReference type="ARBA" id="ARBA00023204"/>
    </source>
</evidence>
<evidence type="ECO:0000313" key="12">
    <source>
        <dbReference type="Proteomes" id="UP001317963"/>
    </source>
</evidence>
<keyword evidence="12" id="KW-1185">Reference proteome</keyword>
<dbReference type="Proteomes" id="UP001317963">
    <property type="component" value="Chromosome"/>
</dbReference>
<keyword evidence="1" id="KW-0227">DNA damage</keyword>
<reference evidence="11 12" key="1">
    <citation type="submission" date="2019-02" db="EMBL/GenBank/DDBJ databases">
        <title>Halieaceae_genomes.</title>
        <authorList>
            <person name="Li S.-H."/>
        </authorList>
    </citation>
    <scope>NUCLEOTIDE SEQUENCE [LARGE SCALE GENOMIC DNA]</scope>
    <source>
        <strain evidence="11 12">JH123</strain>
    </source>
</reference>
<evidence type="ECO:0000259" key="10">
    <source>
        <dbReference type="PROSITE" id="PS50164"/>
    </source>
</evidence>
<dbReference type="CDD" id="cd10434">
    <property type="entry name" value="GIY-YIG_UvrC_Cho"/>
    <property type="match status" value="1"/>
</dbReference>
<organism evidence="11 12">
    <name type="scientific">Candidatus Paraluminiphilus aquimaris</name>
    <dbReference type="NCBI Taxonomy" id="2518994"/>
    <lineage>
        <taxon>Bacteria</taxon>
        <taxon>Pseudomonadati</taxon>
        <taxon>Pseudomonadota</taxon>
        <taxon>Gammaproteobacteria</taxon>
        <taxon>Cellvibrionales</taxon>
        <taxon>Halieaceae</taxon>
        <taxon>Candidatus Paraluminiphilus</taxon>
    </lineage>
</organism>
<evidence type="ECO:0000256" key="4">
    <source>
        <dbReference type="ARBA" id="ARBA00022881"/>
    </source>
</evidence>
<dbReference type="EMBL" id="CP036501">
    <property type="protein sequence ID" value="UZP73390.1"/>
    <property type="molecule type" value="Genomic_DNA"/>
</dbReference>
<evidence type="ECO:0000256" key="3">
    <source>
        <dbReference type="ARBA" id="ARBA00022801"/>
    </source>
</evidence>
<dbReference type="InterPro" id="IPR047296">
    <property type="entry name" value="GIY-YIG_UvrC_Cho"/>
</dbReference>
<feature type="domain" description="GIY-YIG" evidence="10">
    <location>
        <begin position="22"/>
        <end position="100"/>
    </location>
</feature>
<dbReference type="Gene3D" id="3.40.1440.10">
    <property type="entry name" value="GIY-YIG endonuclease"/>
    <property type="match status" value="1"/>
</dbReference>
<accession>A0ABY6Q3F3</accession>
<dbReference type="PANTHER" id="PTHR30562:SF10">
    <property type="entry name" value="EXCINUCLEASE CHO"/>
    <property type="match status" value="1"/>
</dbReference>
<evidence type="ECO:0000256" key="8">
    <source>
        <dbReference type="ARBA" id="ARBA00042138"/>
    </source>
</evidence>
<keyword evidence="6" id="KW-0742">SOS response</keyword>
<keyword evidence="11" id="KW-0255">Endonuclease</keyword>
<evidence type="ECO:0000256" key="2">
    <source>
        <dbReference type="ARBA" id="ARBA00022769"/>
    </source>
</evidence>
<keyword evidence="3" id="KW-0378">Hydrolase</keyword>
<dbReference type="PANTHER" id="PTHR30562">
    <property type="entry name" value="UVRC/OXIDOREDUCTASE"/>
    <property type="match status" value="1"/>
</dbReference>